<dbReference type="EMBL" id="NKXS01005131">
    <property type="protein sequence ID" value="PIN04481.1"/>
    <property type="molecule type" value="Genomic_DNA"/>
</dbReference>
<evidence type="ECO:0000313" key="1">
    <source>
        <dbReference type="EMBL" id="PIN04481.1"/>
    </source>
</evidence>
<reference evidence="2" key="1">
    <citation type="journal article" date="2018" name="Gigascience">
        <title>Genome assembly of the Pink Ipe (Handroanthus impetiginosus, Bignoniaceae), a highly valued, ecologically keystone Neotropical timber forest tree.</title>
        <authorList>
            <person name="Silva-Junior O.B."/>
            <person name="Grattapaglia D."/>
            <person name="Novaes E."/>
            <person name="Collevatti R.G."/>
        </authorList>
    </citation>
    <scope>NUCLEOTIDE SEQUENCE [LARGE SCALE GENOMIC DNA]</scope>
    <source>
        <strain evidence="2">cv. UFG-1</strain>
    </source>
</reference>
<accession>A0A2G9GGR7</accession>
<proteinExistence type="predicted"/>
<comment type="caution">
    <text evidence="1">The sequence shown here is derived from an EMBL/GenBank/DDBJ whole genome shotgun (WGS) entry which is preliminary data.</text>
</comment>
<dbReference type="AlphaFoldDB" id="A0A2G9GGR7"/>
<dbReference type="Proteomes" id="UP000231279">
    <property type="component" value="Unassembled WGS sequence"/>
</dbReference>
<evidence type="ECO:0000313" key="2">
    <source>
        <dbReference type="Proteomes" id="UP000231279"/>
    </source>
</evidence>
<gene>
    <name evidence="1" type="ORF">CDL12_22981</name>
</gene>
<protein>
    <submittedName>
        <fullName evidence="1">Uncharacterized protein</fullName>
    </submittedName>
</protein>
<keyword evidence="2" id="KW-1185">Reference proteome</keyword>
<organism evidence="1 2">
    <name type="scientific">Handroanthus impetiginosus</name>
    <dbReference type="NCBI Taxonomy" id="429701"/>
    <lineage>
        <taxon>Eukaryota</taxon>
        <taxon>Viridiplantae</taxon>
        <taxon>Streptophyta</taxon>
        <taxon>Embryophyta</taxon>
        <taxon>Tracheophyta</taxon>
        <taxon>Spermatophyta</taxon>
        <taxon>Magnoliopsida</taxon>
        <taxon>eudicotyledons</taxon>
        <taxon>Gunneridae</taxon>
        <taxon>Pentapetalae</taxon>
        <taxon>asterids</taxon>
        <taxon>lamiids</taxon>
        <taxon>Lamiales</taxon>
        <taxon>Bignoniaceae</taxon>
        <taxon>Crescentiina</taxon>
        <taxon>Tabebuia alliance</taxon>
        <taxon>Handroanthus</taxon>
    </lineage>
</organism>
<sequence>MKLHAMKTVNSVGLGSSHKIKDMQLQVPMRIRKKIPLRKLKKLVHSSLVMGTVSLLT</sequence>
<name>A0A2G9GGR7_9LAMI</name>